<keyword evidence="3" id="KW-1185">Reference proteome</keyword>
<proteinExistence type="predicted"/>
<dbReference type="AlphaFoldDB" id="A0A9P5TR28"/>
<keyword evidence="1" id="KW-1133">Transmembrane helix</keyword>
<organism evidence="2 3">
    <name type="scientific">Gymnopilus junonius</name>
    <name type="common">Spectacular rustgill mushroom</name>
    <name type="synonym">Gymnopilus spectabilis subsp. junonius</name>
    <dbReference type="NCBI Taxonomy" id="109634"/>
    <lineage>
        <taxon>Eukaryota</taxon>
        <taxon>Fungi</taxon>
        <taxon>Dikarya</taxon>
        <taxon>Basidiomycota</taxon>
        <taxon>Agaricomycotina</taxon>
        <taxon>Agaricomycetes</taxon>
        <taxon>Agaricomycetidae</taxon>
        <taxon>Agaricales</taxon>
        <taxon>Agaricineae</taxon>
        <taxon>Hymenogastraceae</taxon>
        <taxon>Gymnopilus</taxon>
    </lineage>
</organism>
<accession>A0A9P5TR28</accession>
<comment type="caution">
    <text evidence="2">The sequence shown here is derived from an EMBL/GenBank/DDBJ whole genome shotgun (WGS) entry which is preliminary data.</text>
</comment>
<protein>
    <submittedName>
        <fullName evidence="2">Uncharacterized protein</fullName>
    </submittedName>
</protein>
<feature type="transmembrane region" description="Helical" evidence="1">
    <location>
        <begin position="12"/>
        <end position="30"/>
    </location>
</feature>
<gene>
    <name evidence="2" type="ORF">CPB84DRAFT_1766968</name>
</gene>
<dbReference type="EMBL" id="JADNYJ010000011">
    <property type="protein sequence ID" value="KAF8908572.1"/>
    <property type="molecule type" value="Genomic_DNA"/>
</dbReference>
<evidence type="ECO:0000313" key="2">
    <source>
        <dbReference type="EMBL" id="KAF8908572.1"/>
    </source>
</evidence>
<evidence type="ECO:0000313" key="3">
    <source>
        <dbReference type="Proteomes" id="UP000724874"/>
    </source>
</evidence>
<keyword evidence="1" id="KW-0472">Membrane</keyword>
<keyword evidence="1" id="KW-0812">Transmembrane</keyword>
<dbReference type="Proteomes" id="UP000724874">
    <property type="component" value="Unassembled WGS sequence"/>
</dbReference>
<sequence length="81" mass="9132">MSHFPNSATWLSVRLISLSFFPFFLVRICIPLRPFIPFICIGAGSTLLCPPALSTQSLIVSFLPPFFSFLRIYPCAYSINE</sequence>
<evidence type="ECO:0000256" key="1">
    <source>
        <dbReference type="SAM" id="Phobius"/>
    </source>
</evidence>
<feature type="transmembrane region" description="Helical" evidence="1">
    <location>
        <begin position="35"/>
        <end position="53"/>
    </location>
</feature>
<reference evidence="2" key="1">
    <citation type="submission" date="2020-11" db="EMBL/GenBank/DDBJ databases">
        <authorList>
            <consortium name="DOE Joint Genome Institute"/>
            <person name="Ahrendt S."/>
            <person name="Riley R."/>
            <person name="Andreopoulos W."/>
            <person name="LaButti K."/>
            <person name="Pangilinan J."/>
            <person name="Ruiz-duenas F.J."/>
            <person name="Barrasa J.M."/>
            <person name="Sanchez-Garcia M."/>
            <person name="Camarero S."/>
            <person name="Miyauchi S."/>
            <person name="Serrano A."/>
            <person name="Linde D."/>
            <person name="Babiker R."/>
            <person name="Drula E."/>
            <person name="Ayuso-Fernandez I."/>
            <person name="Pacheco R."/>
            <person name="Padilla G."/>
            <person name="Ferreira P."/>
            <person name="Barriuso J."/>
            <person name="Kellner H."/>
            <person name="Castanera R."/>
            <person name="Alfaro M."/>
            <person name="Ramirez L."/>
            <person name="Pisabarro A.G."/>
            <person name="Kuo A."/>
            <person name="Tritt A."/>
            <person name="Lipzen A."/>
            <person name="He G."/>
            <person name="Yan M."/>
            <person name="Ng V."/>
            <person name="Cullen D."/>
            <person name="Martin F."/>
            <person name="Rosso M.-N."/>
            <person name="Henrissat B."/>
            <person name="Hibbett D."/>
            <person name="Martinez A.T."/>
            <person name="Grigoriev I.V."/>
        </authorList>
    </citation>
    <scope>NUCLEOTIDE SEQUENCE</scope>
    <source>
        <strain evidence="2">AH 44721</strain>
    </source>
</reference>
<name>A0A9P5TR28_GYMJU</name>